<name>A0A4S8I1R3_9BACT</name>
<dbReference type="PANTHER" id="PTHR47683">
    <property type="entry name" value="PSEUDOURIDINE SYNTHASE FAMILY PROTEIN-RELATED"/>
    <property type="match status" value="1"/>
</dbReference>
<dbReference type="GO" id="GO:0009982">
    <property type="term" value="F:pseudouridine synthase activity"/>
    <property type="evidence" value="ECO:0007669"/>
    <property type="project" value="InterPro"/>
</dbReference>
<dbReference type="Proteomes" id="UP000306918">
    <property type="component" value="Unassembled WGS sequence"/>
</dbReference>
<dbReference type="SUPFAM" id="SSF55120">
    <property type="entry name" value="Pseudouridine synthase"/>
    <property type="match status" value="1"/>
</dbReference>
<gene>
    <name evidence="5" type="ORF">FAM09_06010</name>
</gene>
<dbReference type="PANTHER" id="PTHR47683:SF2">
    <property type="entry name" value="RNA-BINDING S4 DOMAIN-CONTAINING PROTEIN"/>
    <property type="match status" value="1"/>
</dbReference>
<dbReference type="OrthoDB" id="1012272at2"/>
<dbReference type="EMBL" id="STFF01000001">
    <property type="protein sequence ID" value="THU41651.1"/>
    <property type="molecule type" value="Genomic_DNA"/>
</dbReference>
<dbReference type="InterPro" id="IPR042092">
    <property type="entry name" value="PsdUridine_s_RsuA/RluB/E/F_cat"/>
</dbReference>
<dbReference type="EC" id="5.4.99.-" evidence="3"/>
<dbReference type="GO" id="GO:0140098">
    <property type="term" value="F:catalytic activity, acting on RNA"/>
    <property type="evidence" value="ECO:0007669"/>
    <property type="project" value="UniProtKB-ARBA"/>
</dbReference>
<dbReference type="InterPro" id="IPR050343">
    <property type="entry name" value="RsuA_PseudoU_synthase"/>
</dbReference>
<sequence length="197" mass="22691">MHRYFIIYKPYLVLSQFTSSEGKQTLKAFFNVPSDVYPVGRLDYDSEGLLILTNDASLNHRLLNPSFAHEREYWAQVDGDIQEKALHELRSGVSITINGSKYRTRSCKATRFPNTPPVPDRNPPIRFRKEIPTSWIKLVLTEGKNRQVRKMTAQTGFPTLRLIRYRIGGITLDGLLPGEMREMNKNDIYTRLFGGRA</sequence>
<dbReference type="Gene3D" id="3.30.70.1560">
    <property type="entry name" value="Alpha-L RNA-binding motif"/>
    <property type="match status" value="1"/>
</dbReference>
<evidence type="ECO:0000313" key="5">
    <source>
        <dbReference type="EMBL" id="THU41651.1"/>
    </source>
</evidence>
<proteinExistence type="inferred from homology"/>
<dbReference type="AlphaFoldDB" id="A0A4S8I1R3"/>
<evidence type="ECO:0000259" key="4">
    <source>
        <dbReference type="Pfam" id="PF00849"/>
    </source>
</evidence>
<organism evidence="5 6">
    <name type="scientific">Niastella caeni</name>
    <dbReference type="NCBI Taxonomy" id="2569763"/>
    <lineage>
        <taxon>Bacteria</taxon>
        <taxon>Pseudomonadati</taxon>
        <taxon>Bacteroidota</taxon>
        <taxon>Chitinophagia</taxon>
        <taxon>Chitinophagales</taxon>
        <taxon>Chitinophagaceae</taxon>
        <taxon>Niastella</taxon>
    </lineage>
</organism>
<dbReference type="PROSITE" id="PS01149">
    <property type="entry name" value="PSI_RSU"/>
    <property type="match status" value="1"/>
</dbReference>
<feature type="domain" description="Pseudouridine synthase RsuA/RluA-like" evidence="4">
    <location>
        <begin position="4"/>
        <end position="154"/>
    </location>
</feature>
<evidence type="ECO:0000256" key="2">
    <source>
        <dbReference type="ARBA" id="ARBA00023235"/>
    </source>
</evidence>
<dbReference type="InterPro" id="IPR018496">
    <property type="entry name" value="PsdUridine_synth_RsuA/RluB_CS"/>
</dbReference>
<dbReference type="InterPro" id="IPR006145">
    <property type="entry name" value="PsdUridine_synth_RsuA/RluA"/>
</dbReference>
<dbReference type="RefSeq" id="WP_136576140.1">
    <property type="nucleotide sequence ID" value="NZ_STFF01000001.1"/>
</dbReference>
<dbReference type="GO" id="GO:0001522">
    <property type="term" value="P:pseudouridine synthesis"/>
    <property type="evidence" value="ECO:0007669"/>
    <property type="project" value="InterPro"/>
</dbReference>
<keyword evidence="6" id="KW-1185">Reference proteome</keyword>
<dbReference type="InterPro" id="IPR000748">
    <property type="entry name" value="PsdUridine_synth_RsuA/RluB/E/F"/>
</dbReference>
<reference evidence="5 6" key="1">
    <citation type="submission" date="2019-04" db="EMBL/GenBank/DDBJ databases">
        <title>Niastella caeni sp. nov., isolated from activated sludge.</title>
        <authorList>
            <person name="Sheng M."/>
        </authorList>
    </citation>
    <scope>NUCLEOTIDE SEQUENCE [LARGE SCALE GENOMIC DNA]</scope>
    <source>
        <strain evidence="5 6">HX-2-15</strain>
    </source>
</reference>
<protein>
    <recommendedName>
        <fullName evidence="3">Pseudouridine synthase</fullName>
        <ecNumber evidence="3">5.4.99.-</ecNumber>
    </recommendedName>
</protein>
<dbReference type="Gene3D" id="3.30.70.580">
    <property type="entry name" value="Pseudouridine synthase I, catalytic domain, N-terminal subdomain"/>
    <property type="match status" value="1"/>
</dbReference>
<dbReference type="InterPro" id="IPR020094">
    <property type="entry name" value="TruA/RsuA/RluB/E/F_N"/>
</dbReference>
<accession>A0A4S8I1R3</accession>
<dbReference type="InterPro" id="IPR020103">
    <property type="entry name" value="PsdUridine_synth_cat_dom_sf"/>
</dbReference>
<dbReference type="GO" id="GO:0003723">
    <property type="term" value="F:RNA binding"/>
    <property type="evidence" value="ECO:0007669"/>
    <property type="project" value="InterPro"/>
</dbReference>
<evidence type="ECO:0000256" key="1">
    <source>
        <dbReference type="ARBA" id="ARBA00008348"/>
    </source>
</evidence>
<comment type="similarity">
    <text evidence="1 3">Belongs to the pseudouridine synthase RsuA family.</text>
</comment>
<dbReference type="GO" id="GO:0006364">
    <property type="term" value="P:rRNA processing"/>
    <property type="evidence" value="ECO:0007669"/>
    <property type="project" value="UniProtKB-ARBA"/>
</dbReference>
<dbReference type="Pfam" id="PF00849">
    <property type="entry name" value="PseudoU_synth_2"/>
    <property type="match status" value="1"/>
</dbReference>
<evidence type="ECO:0000256" key="3">
    <source>
        <dbReference type="RuleBase" id="RU003887"/>
    </source>
</evidence>
<dbReference type="NCBIfam" id="TIGR00093">
    <property type="entry name" value="pseudouridine synthase"/>
    <property type="match status" value="1"/>
</dbReference>
<evidence type="ECO:0000313" key="6">
    <source>
        <dbReference type="Proteomes" id="UP000306918"/>
    </source>
</evidence>
<keyword evidence="2 3" id="KW-0413">Isomerase</keyword>
<comment type="caution">
    <text evidence="5">The sequence shown here is derived from an EMBL/GenBank/DDBJ whole genome shotgun (WGS) entry which is preliminary data.</text>
</comment>